<evidence type="ECO:0000313" key="5">
    <source>
        <dbReference type="EMBL" id="KAE9969402.1"/>
    </source>
</evidence>
<dbReference type="InterPro" id="IPR009071">
    <property type="entry name" value="HMG_box_dom"/>
</dbReference>
<dbReference type="SUPFAM" id="SSF47095">
    <property type="entry name" value="HMG-box"/>
    <property type="match status" value="1"/>
</dbReference>
<accession>A0A8H3YTG8</accession>
<proteinExistence type="predicted"/>
<protein>
    <recommendedName>
        <fullName evidence="4">HMG box domain-containing protein</fullName>
    </recommendedName>
</protein>
<evidence type="ECO:0000259" key="4">
    <source>
        <dbReference type="PROSITE" id="PS50118"/>
    </source>
</evidence>
<dbReference type="GO" id="GO:0005634">
    <property type="term" value="C:nucleus"/>
    <property type="evidence" value="ECO:0007669"/>
    <property type="project" value="UniProtKB-UniRule"/>
</dbReference>
<feature type="domain" description="HMG box" evidence="4">
    <location>
        <begin position="46"/>
        <end position="114"/>
    </location>
</feature>
<evidence type="ECO:0000313" key="6">
    <source>
        <dbReference type="Proteomes" id="UP000490939"/>
    </source>
</evidence>
<name>A0A8H3YTG8_VENIN</name>
<dbReference type="EMBL" id="WNWR01000777">
    <property type="protein sequence ID" value="KAE9969402.1"/>
    <property type="molecule type" value="Genomic_DNA"/>
</dbReference>
<keyword evidence="2" id="KW-0539">Nucleus</keyword>
<reference evidence="5 6" key="1">
    <citation type="submission" date="2019-07" db="EMBL/GenBank/DDBJ databases">
        <title>Venturia inaequalis Genome Resource.</title>
        <authorList>
            <person name="Lichtner F.J."/>
        </authorList>
    </citation>
    <scope>NUCLEOTIDE SEQUENCE [LARGE SCALE GENOMIC DNA]</scope>
    <source>
        <strain evidence="5 6">DMI_063113</strain>
    </source>
</reference>
<dbReference type="InterPro" id="IPR050342">
    <property type="entry name" value="HMGB"/>
</dbReference>
<gene>
    <name evidence="5" type="ORF">EG327_010649</name>
</gene>
<dbReference type="Proteomes" id="UP000490939">
    <property type="component" value="Unassembled WGS sequence"/>
</dbReference>
<dbReference type="Gene3D" id="1.10.30.10">
    <property type="entry name" value="High mobility group box domain"/>
    <property type="match status" value="1"/>
</dbReference>
<evidence type="ECO:0000256" key="3">
    <source>
        <dbReference type="SAM" id="MobiDB-lite"/>
    </source>
</evidence>
<feature type="DNA-binding region" description="HMG box" evidence="2">
    <location>
        <begin position="46"/>
        <end position="114"/>
    </location>
</feature>
<comment type="caution">
    <text evidence="5">The sequence shown here is derived from an EMBL/GenBank/DDBJ whole genome shotgun (WGS) entry which is preliminary data.</text>
</comment>
<keyword evidence="1 2" id="KW-0238">DNA-binding</keyword>
<dbReference type="AlphaFoldDB" id="A0A8H3YTG8"/>
<dbReference type="PROSITE" id="PS50118">
    <property type="entry name" value="HMG_BOX_2"/>
    <property type="match status" value="1"/>
</dbReference>
<dbReference type="InterPro" id="IPR036910">
    <property type="entry name" value="HMG_box_dom_sf"/>
</dbReference>
<keyword evidence="6" id="KW-1185">Reference proteome</keyword>
<dbReference type="Pfam" id="PF00505">
    <property type="entry name" value="HMG_box"/>
    <property type="match status" value="1"/>
</dbReference>
<dbReference type="SMART" id="SM00398">
    <property type="entry name" value="HMG"/>
    <property type="match status" value="1"/>
</dbReference>
<feature type="compositionally biased region" description="Basic residues" evidence="3">
    <location>
        <begin position="8"/>
        <end position="23"/>
    </location>
</feature>
<evidence type="ECO:0000256" key="2">
    <source>
        <dbReference type="PROSITE-ProRule" id="PRU00267"/>
    </source>
</evidence>
<dbReference type="GO" id="GO:0003677">
    <property type="term" value="F:DNA binding"/>
    <property type="evidence" value="ECO:0007669"/>
    <property type="project" value="UniProtKB-UniRule"/>
</dbReference>
<dbReference type="PANTHER" id="PTHR48112">
    <property type="entry name" value="HIGH MOBILITY GROUP PROTEIN DSP1"/>
    <property type="match status" value="1"/>
</dbReference>
<sequence>MTMDAKKQSRKTKVGGNRPKIRSANKPATTGQAGPGDRDAQELQPPKRPRSAYVYFVMETTPKAREANPQMTFQEMGKHVGELWRELNQTEKYPFDEKARLDRWRHREEKVAYMKKKKEIASEADVAEDGAAAAAV</sequence>
<feature type="region of interest" description="Disordered" evidence="3">
    <location>
        <begin position="1"/>
        <end position="50"/>
    </location>
</feature>
<organism evidence="5 6">
    <name type="scientific">Venturia inaequalis</name>
    <name type="common">Apple scab fungus</name>
    <dbReference type="NCBI Taxonomy" id="5025"/>
    <lineage>
        <taxon>Eukaryota</taxon>
        <taxon>Fungi</taxon>
        <taxon>Dikarya</taxon>
        <taxon>Ascomycota</taxon>
        <taxon>Pezizomycotina</taxon>
        <taxon>Dothideomycetes</taxon>
        <taxon>Pleosporomycetidae</taxon>
        <taxon>Venturiales</taxon>
        <taxon>Venturiaceae</taxon>
        <taxon>Venturia</taxon>
    </lineage>
</organism>
<evidence type="ECO:0000256" key="1">
    <source>
        <dbReference type="ARBA" id="ARBA00023125"/>
    </source>
</evidence>